<comment type="function">
    <text evidence="5">Essential cell division protein that forms a contractile ring structure (Z ring) at the future cell division site. The regulation of the ring assembly controls the timing and the location of cell division. One of the functions of the FtsZ ring is to recruit other cell division proteins to the septum to produce a new cell wall between the dividing cells. Binds GTP and shows GTPase activity.</text>
</comment>
<dbReference type="SMART" id="SM00865">
    <property type="entry name" value="Tubulin_C"/>
    <property type="match status" value="1"/>
</dbReference>
<dbReference type="GO" id="GO:0051258">
    <property type="term" value="P:protein polymerization"/>
    <property type="evidence" value="ECO:0007669"/>
    <property type="project" value="UniProtKB-UniRule"/>
</dbReference>
<comment type="subcellular location">
    <subcellularLocation>
        <location evidence="5">Cytoplasm</location>
    </subcellularLocation>
    <text evidence="5">Assembles at midcell at the inner surface of the cytoplasmic membrane.</text>
</comment>
<dbReference type="InterPro" id="IPR024757">
    <property type="entry name" value="FtsZ_C"/>
</dbReference>
<dbReference type="GO" id="GO:0043093">
    <property type="term" value="P:FtsZ-dependent cytokinesis"/>
    <property type="evidence" value="ECO:0007669"/>
    <property type="project" value="UniProtKB-UniRule"/>
</dbReference>
<gene>
    <name evidence="5" type="primary">ftsZ</name>
    <name evidence="9" type="ORF">BET99_03625</name>
</gene>
<evidence type="ECO:0000256" key="6">
    <source>
        <dbReference type="NCBIfam" id="TIGR00065"/>
    </source>
</evidence>
<dbReference type="PRINTS" id="PR00423">
    <property type="entry name" value="CELLDVISFTSZ"/>
</dbReference>
<feature type="domain" description="Tubulin/FtsZ GTPase" evidence="7">
    <location>
        <begin position="21"/>
        <end position="213"/>
    </location>
</feature>
<feature type="binding site" evidence="5">
    <location>
        <begin position="29"/>
        <end position="33"/>
    </location>
    <ligand>
        <name>GTP</name>
        <dbReference type="ChEBI" id="CHEBI:37565"/>
    </ligand>
</feature>
<feature type="binding site" evidence="5">
    <location>
        <position position="151"/>
    </location>
    <ligand>
        <name>GTP</name>
        <dbReference type="ChEBI" id="CHEBI:37565"/>
    </ligand>
</feature>
<dbReference type="SUPFAM" id="SSF52490">
    <property type="entry name" value="Tubulin nucleotide-binding domain-like"/>
    <property type="match status" value="1"/>
</dbReference>
<dbReference type="GO" id="GO:0003924">
    <property type="term" value="F:GTPase activity"/>
    <property type="evidence" value="ECO:0007669"/>
    <property type="project" value="UniProtKB-UniRule"/>
</dbReference>
<comment type="subunit">
    <text evidence="5">Homodimer. Polymerizes to form a dynamic ring structure in a strictly GTP-dependent manner. Interacts directly with several other division proteins.</text>
</comment>
<evidence type="ECO:0000256" key="4">
    <source>
        <dbReference type="ARBA" id="ARBA00023210"/>
    </source>
</evidence>
<dbReference type="PANTHER" id="PTHR30314:SF10">
    <property type="entry name" value="TUBULIN-LIKE PROTEIN CETZ"/>
    <property type="match status" value="1"/>
</dbReference>
<dbReference type="Pfam" id="PF12327">
    <property type="entry name" value="FtsZ_C"/>
    <property type="match status" value="1"/>
</dbReference>
<evidence type="ECO:0000256" key="2">
    <source>
        <dbReference type="ARBA" id="ARBA00022741"/>
    </source>
</evidence>
<dbReference type="GO" id="GO:0005737">
    <property type="term" value="C:cytoplasm"/>
    <property type="evidence" value="ECO:0007669"/>
    <property type="project" value="UniProtKB-SubCell"/>
</dbReference>
<feature type="binding site" evidence="5">
    <location>
        <begin position="116"/>
        <end position="118"/>
    </location>
    <ligand>
        <name>GTP</name>
        <dbReference type="ChEBI" id="CHEBI:37565"/>
    </ligand>
</feature>
<dbReference type="CDD" id="cd02201">
    <property type="entry name" value="FtsZ_type1"/>
    <property type="match status" value="1"/>
</dbReference>
<dbReference type="InterPro" id="IPR000158">
    <property type="entry name" value="Cell_div_FtsZ"/>
</dbReference>
<sequence length="348" mass="37273">MMDKLESFDSSDLMEFITPPKIKVLGVGGAGNNILKRLYNRRITGVQTIALNTDAIHLNNCQAHSRKVLGATITQGRGTGGDPHLGRRCAEEDEATLRNALSDTDMIFVIAGMGGGTGTGCSPVIANYARETDALVVGVAVLPFKEEGSRRRNTALEGLKELKDSCHCVIELDNEKINEIKNGDYPMKKAFGVMSDLVAETVQSLAEVVTEPSTINVDFADLRKIIEAGGNAKVLYGDSEGSDPGSVLDSVLNNPLLGSHYKGAEAVLLHVAAGSEFSLNNCHEVLSALKYDLSDDVNLIWGLRTDDSMGSSVKVVMLVSAIPQDELNIEDLTEKPSSPLGKSIQMIN</sequence>
<reference evidence="9 10" key="1">
    <citation type="submission" date="2016-08" db="EMBL/GenBank/DDBJ databases">
        <title>New Insights into Marine Group III Euryarchaeota, from dark to light.</title>
        <authorList>
            <person name="Haro-Moreno J.M."/>
            <person name="Rodriguez-Valera F."/>
            <person name="Lopez-Garcia P."/>
            <person name="Moreira D."/>
            <person name="Martin-Cuadrado A.B."/>
        </authorList>
    </citation>
    <scope>NUCLEOTIDE SEQUENCE [LARGE SCALE GENOMIC DNA]</scope>
    <source>
        <strain evidence="9">CG-Epi2</strain>
    </source>
</reference>
<organism evidence="9 10">
    <name type="scientific">Marine Group III euryarchaeote CG-Epi2</name>
    <dbReference type="NCBI Taxonomy" id="1888996"/>
    <lineage>
        <taxon>Archaea</taxon>
        <taxon>Methanobacteriati</taxon>
        <taxon>Thermoplasmatota</taxon>
        <taxon>Thermoplasmata</taxon>
        <taxon>Candidatus Thermoprofundales</taxon>
    </lineage>
</organism>
<keyword evidence="5" id="KW-0963">Cytoplasm</keyword>
<keyword evidence="5" id="KW-0131">Cell cycle</keyword>
<dbReference type="NCBIfam" id="TIGR00065">
    <property type="entry name" value="ftsZ"/>
    <property type="match status" value="1"/>
</dbReference>
<comment type="similarity">
    <text evidence="1 5">Belongs to the FtsZ family.</text>
</comment>
<evidence type="ECO:0000256" key="5">
    <source>
        <dbReference type="HAMAP-Rule" id="MF_00909"/>
    </source>
</evidence>
<dbReference type="GO" id="GO:0032153">
    <property type="term" value="C:cell division site"/>
    <property type="evidence" value="ECO:0007669"/>
    <property type="project" value="UniProtKB-UniRule"/>
</dbReference>
<dbReference type="HAMAP" id="MF_00909">
    <property type="entry name" value="FtsZ"/>
    <property type="match status" value="1"/>
</dbReference>
<dbReference type="SUPFAM" id="SSF55307">
    <property type="entry name" value="Tubulin C-terminal domain-like"/>
    <property type="match status" value="1"/>
</dbReference>
<keyword evidence="2 5" id="KW-0547">Nucleotide-binding</keyword>
<name>A0A1J5TPE5_9ARCH</name>
<evidence type="ECO:0000313" key="10">
    <source>
        <dbReference type="Proteomes" id="UP000183615"/>
    </source>
</evidence>
<dbReference type="EMBL" id="MIYZ01000006">
    <property type="protein sequence ID" value="OIR22801.1"/>
    <property type="molecule type" value="Genomic_DNA"/>
</dbReference>
<evidence type="ECO:0000259" key="7">
    <source>
        <dbReference type="SMART" id="SM00864"/>
    </source>
</evidence>
<dbReference type="Pfam" id="PF00091">
    <property type="entry name" value="Tubulin"/>
    <property type="match status" value="1"/>
</dbReference>
<dbReference type="Proteomes" id="UP000183615">
    <property type="component" value="Unassembled WGS sequence"/>
</dbReference>
<feature type="domain" description="Tubulin/FtsZ 2-layer sandwich" evidence="8">
    <location>
        <begin position="215"/>
        <end position="331"/>
    </location>
</feature>
<dbReference type="InterPro" id="IPR003008">
    <property type="entry name" value="Tubulin_FtsZ_GTPase"/>
</dbReference>
<keyword evidence="3 5" id="KW-0342">GTP-binding</keyword>
<comment type="caution">
    <text evidence="9">The sequence shown here is derived from an EMBL/GenBank/DDBJ whole genome shotgun (WGS) entry which is preliminary data.</text>
</comment>
<evidence type="ECO:0000256" key="3">
    <source>
        <dbReference type="ARBA" id="ARBA00023134"/>
    </source>
</evidence>
<dbReference type="GO" id="GO:0005525">
    <property type="term" value="F:GTP binding"/>
    <property type="evidence" value="ECO:0007669"/>
    <property type="project" value="UniProtKB-UniRule"/>
</dbReference>
<dbReference type="InterPro" id="IPR045061">
    <property type="entry name" value="FtsZ/CetZ"/>
</dbReference>
<dbReference type="AlphaFoldDB" id="A0A1J5TPE5"/>
<dbReference type="InterPro" id="IPR018316">
    <property type="entry name" value="Tubulin/FtsZ_2-layer-sand-dom"/>
</dbReference>
<evidence type="ECO:0000313" key="9">
    <source>
        <dbReference type="EMBL" id="OIR22801.1"/>
    </source>
</evidence>
<comment type="caution">
    <text evidence="5">Lacks conserved residue(s) required for the propagation of feature annotation.</text>
</comment>
<keyword evidence="4 5" id="KW-0717">Septation</keyword>
<evidence type="ECO:0000256" key="1">
    <source>
        <dbReference type="ARBA" id="ARBA00009690"/>
    </source>
</evidence>
<dbReference type="PANTHER" id="PTHR30314">
    <property type="entry name" value="CELL DIVISION PROTEIN FTSZ-RELATED"/>
    <property type="match status" value="1"/>
</dbReference>
<proteinExistence type="inferred from homology"/>
<protein>
    <recommendedName>
        <fullName evidence="5 6">Cell division protein FtsZ</fullName>
    </recommendedName>
</protein>
<dbReference type="InterPro" id="IPR008280">
    <property type="entry name" value="Tub_FtsZ_C"/>
</dbReference>
<evidence type="ECO:0000259" key="8">
    <source>
        <dbReference type="SMART" id="SM00865"/>
    </source>
</evidence>
<dbReference type="SMART" id="SM00864">
    <property type="entry name" value="Tubulin"/>
    <property type="match status" value="1"/>
</dbReference>
<feature type="binding site" evidence="5">
    <location>
        <position position="147"/>
    </location>
    <ligand>
        <name>GTP</name>
        <dbReference type="ChEBI" id="CHEBI:37565"/>
    </ligand>
</feature>
<dbReference type="Gene3D" id="3.40.50.1440">
    <property type="entry name" value="Tubulin/FtsZ, GTPase domain"/>
    <property type="match status" value="1"/>
</dbReference>
<dbReference type="InterPro" id="IPR036525">
    <property type="entry name" value="Tubulin/FtsZ_GTPase_sf"/>
</dbReference>
<keyword evidence="5 9" id="KW-0132">Cell division</keyword>
<accession>A0A1J5TPE5</accession>